<feature type="domain" description="HTH cro/C1-type" evidence="1">
    <location>
        <begin position="7"/>
        <end position="59"/>
    </location>
</feature>
<dbReference type="GO" id="GO:0003677">
    <property type="term" value="F:DNA binding"/>
    <property type="evidence" value="ECO:0007669"/>
    <property type="project" value="InterPro"/>
</dbReference>
<dbReference type="InterPro" id="IPR010982">
    <property type="entry name" value="Lambda_DNA-bd_dom_sf"/>
</dbReference>
<dbReference type="SMART" id="SM00530">
    <property type="entry name" value="HTH_XRE"/>
    <property type="match status" value="1"/>
</dbReference>
<dbReference type="EMBL" id="VYWW01000013">
    <property type="protein sequence ID" value="KAA9322981.1"/>
    <property type="molecule type" value="Genomic_DNA"/>
</dbReference>
<evidence type="ECO:0000313" key="3">
    <source>
        <dbReference type="Proteomes" id="UP000327236"/>
    </source>
</evidence>
<evidence type="ECO:0000313" key="2">
    <source>
        <dbReference type="EMBL" id="KAA9322981.1"/>
    </source>
</evidence>
<name>A0A5N1IGB8_LACJE</name>
<evidence type="ECO:0000259" key="1">
    <source>
        <dbReference type="PROSITE" id="PS50943"/>
    </source>
</evidence>
<dbReference type="OrthoDB" id="9805856at2"/>
<organism evidence="2 3">
    <name type="scientific">Lactobacillus jensenii</name>
    <dbReference type="NCBI Taxonomy" id="109790"/>
    <lineage>
        <taxon>Bacteria</taxon>
        <taxon>Bacillati</taxon>
        <taxon>Bacillota</taxon>
        <taxon>Bacilli</taxon>
        <taxon>Lactobacillales</taxon>
        <taxon>Lactobacillaceae</taxon>
        <taxon>Lactobacillus</taxon>
    </lineage>
</organism>
<dbReference type="CDD" id="cd00093">
    <property type="entry name" value="HTH_XRE"/>
    <property type="match status" value="1"/>
</dbReference>
<reference evidence="2 3" key="1">
    <citation type="submission" date="2019-09" db="EMBL/GenBank/DDBJ databases">
        <title>Draft genome sequence assemblies of isolates from the urinary tract.</title>
        <authorList>
            <person name="Mores C.R."/>
            <person name="Putonti C."/>
            <person name="Wolfe A.J."/>
        </authorList>
    </citation>
    <scope>NUCLEOTIDE SEQUENCE [LARGE SCALE GENOMIC DNA]</scope>
    <source>
        <strain evidence="2 3">UMB246</strain>
    </source>
</reference>
<protein>
    <submittedName>
        <fullName evidence="2">Helix-turn-helix transcriptional regulator</fullName>
    </submittedName>
</protein>
<gene>
    <name evidence="2" type="ORF">F6H94_04295</name>
</gene>
<dbReference type="InterPro" id="IPR001387">
    <property type="entry name" value="Cro/C1-type_HTH"/>
</dbReference>
<dbReference type="Gene3D" id="1.10.260.40">
    <property type="entry name" value="lambda repressor-like DNA-binding domains"/>
    <property type="match status" value="1"/>
</dbReference>
<comment type="caution">
    <text evidence="2">The sequence shown here is derived from an EMBL/GenBank/DDBJ whole genome shotgun (WGS) entry which is preliminary data.</text>
</comment>
<proteinExistence type="predicted"/>
<dbReference type="Pfam" id="PF01381">
    <property type="entry name" value="HTH_3"/>
    <property type="match status" value="1"/>
</dbReference>
<dbReference type="RefSeq" id="WP_006588884.1">
    <property type="nucleotide sequence ID" value="NZ_CATOVC010000001.1"/>
</dbReference>
<sequence length="105" mass="12347">MDEFENIRRWCREHGISIQELAEKANVSASTIYGWKYKKPSIKNLNKVSKAMHVTTGYVIDNKVHEKRELNDTSAIFTFNGEKIPEEDMKYVRELLKRFSGKKHD</sequence>
<dbReference type="AlphaFoldDB" id="A0A5N1IGB8"/>
<accession>A0A5N1IGB8</accession>
<dbReference type="PROSITE" id="PS50943">
    <property type="entry name" value="HTH_CROC1"/>
    <property type="match status" value="1"/>
</dbReference>
<dbReference type="SUPFAM" id="SSF47413">
    <property type="entry name" value="lambda repressor-like DNA-binding domains"/>
    <property type="match status" value="1"/>
</dbReference>
<dbReference type="Proteomes" id="UP000327236">
    <property type="component" value="Unassembled WGS sequence"/>
</dbReference>